<evidence type="ECO:0000256" key="3">
    <source>
        <dbReference type="SAM" id="Phobius"/>
    </source>
</evidence>
<accession>A0A3P6VAK1</accession>
<organism evidence="4 5">
    <name type="scientific">Dibothriocephalus latus</name>
    <name type="common">Fish tapeworm</name>
    <name type="synonym">Diphyllobothrium latum</name>
    <dbReference type="NCBI Taxonomy" id="60516"/>
    <lineage>
        <taxon>Eukaryota</taxon>
        <taxon>Metazoa</taxon>
        <taxon>Spiralia</taxon>
        <taxon>Lophotrochozoa</taxon>
        <taxon>Platyhelminthes</taxon>
        <taxon>Cestoda</taxon>
        <taxon>Eucestoda</taxon>
        <taxon>Diphyllobothriidea</taxon>
        <taxon>Diphyllobothriidae</taxon>
        <taxon>Dibothriocephalus</taxon>
    </lineage>
</organism>
<keyword evidence="2" id="KW-0067">ATP-binding</keyword>
<evidence type="ECO:0000256" key="2">
    <source>
        <dbReference type="ARBA" id="ARBA00022840"/>
    </source>
</evidence>
<dbReference type="GO" id="GO:0016020">
    <property type="term" value="C:membrane"/>
    <property type="evidence" value="ECO:0007669"/>
    <property type="project" value="TreeGrafter"/>
</dbReference>
<dbReference type="EMBL" id="UYRU01045376">
    <property type="protein sequence ID" value="VDK89398.1"/>
    <property type="molecule type" value="Genomic_DNA"/>
</dbReference>
<evidence type="ECO:0000256" key="1">
    <source>
        <dbReference type="ARBA" id="ARBA00022741"/>
    </source>
</evidence>
<dbReference type="Proteomes" id="UP000281553">
    <property type="component" value="Unassembled WGS sequence"/>
</dbReference>
<dbReference type="OrthoDB" id="6500128at2759"/>
<sequence length="353" mass="39636">MAAVDVHVGQRLFERVIGPQGVLKDCTRIFVTNTYQWLSSCDRVLVLDNGSVAHFGTFTELQSSPAAKFLYDLKVAGERKHSTDTSSTAFTEEKQMMDNPDRIGDQLNYRPIRHGGQTKPIFREYSSSWHSAPIKITHTGLMKRQNYLKWANSFPREAILPPISCFSVDRTSFDEVYALFQFATFPQRVLGKASAAFSRFNCLGITNLAQTELVADDTNGTEVENETDFREPDHSEEEIRQGRVSFKAYKTYIFARGIRLTVIAVIAQAVFSGVMAFSNIWLQWFADDKNLTTAGKILVDPAANQSARYQAAKDLLAISQFYLSVYSSLGLVFIACICAFFPAMIISSFRASR</sequence>
<keyword evidence="1" id="KW-0547">Nucleotide-binding</keyword>
<evidence type="ECO:0000313" key="4">
    <source>
        <dbReference type="EMBL" id="VDK89398.1"/>
    </source>
</evidence>
<protein>
    <recommendedName>
        <fullName evidence="6">ABC transmembrane type-1 domain-containing protein</fullName>
    </recommendedName>
</protein>
<evidence type="ECO:0008006" key="6">
    <source>
        <dbReference type="Google" id="ProtNLM"/>
    </source>
</evidence>
<feature type="non-terminal residue" evidence="4">
    <location>
        <position position="353"/>
    </location>
</feature>
<dbReference type="GO" id="GO:0005524">
    <property type="term" value="F:ATP binding"/>
    <property type="evidence" value="ECO:0007669"/>
    <property type="project" value="UniProtKB-KW"/>
</dbReference>
<dbReference type="PANTHER" id="PTHR24223:SF453">
    <property type="entry name" value="ABC TRANSPORTER"/>
    <property type="match status" value="1"/>
</dbReference>
<feature type="transmembrane region" description="Helical" evidence="3">
    <location>
        <begin position="325"/>
        <end position="346"/>
    </location>
</feature>
<gene>
    <name evidence="4" type="ORF">DILT_LOCUS4386</name>
</gene>
<keyword evidence="3" id="KW-1133">Transmembrane helix</keyword>
<feature type="transmembrane region" description="Helical" evidence="3">
    <location>
        <begin position="260"/>
        <end position="282"/>
    </location>
</feature>
<dbReference type="Gene3D" id="3.40.50.300">
    <property type="entry name" value="P-loop containing nucleotide triphosphate hydrolases"/>
    <property type="match status" value="1"/>
</dbReference>
<name>A0A3P6VAK1_DIBLA</name>
<proteinExistence type="predicted"/>
<dbReference type="InterPro" id="IPR027417">
    <property type="entry name" value="P-loop_NTPase"/>
</dbReference>
<evidence type="ECO:0000313" key="5">
    <source>
        <dbReference type="Proteomes" id="UP000281553"/>
    </source>
</evidence>
<dbReference type="GO" id="GO:0042626">
    <property type="term" value="F:ATPase-coupled transmembrane transporter activity"/>
    <property type="evidence" value="ECO:0007669"/>
    <property type="project" value="TreeGrafter"/>
</dbReference>
<keyword evidence="3" id="KW-0472">Membrane</keyword>
<dbReference type="InterPro" id="IPR050173">
    <property type="entry name" value="ABC_transporter_C-like"/>
</dbReference>
<keyword evidence="5" id="KW-1185">Reference proteome</keyword>
<dbReference type="AlphaFoldDB" id="A0A3P6VAK1"/>
<dbReference type="PANTHER" id="PTHR24223">
    <property type="entry name" value="ATP-BINDING CASSETTE SUB-FAMILY C"/>
    <property type="match status" value="1"/>
</dbReference>
<keyword evidence="3" id="KW-0812">Transmembrane</keyword>
<dbReference type="SUPFAM" id="SSF52540">
    <property type="entry name" value="P-loop containing nucleoside triphosphate hydrolases"/>
    <property type="match status" value="1"/>
</dbReference>
<reference evidence="4 5" key="1">
    <citation type="submission" date="2018-11" db="EMBL/GenBank/DDBJ databases">
        <authorList>
            <consortium name="Pathogen Informatics"/>
        </authorList>
    </citation>
    <scope>NUCLEOTIDE SEQUENCE [LARGE SCALE GENOMIC DNA]</scope>
</reference>